<sequence>MDSRTSFEDFYSIESAFSSSSRRSNFSVQSKASGGNSIREVNFGDLGTKPVRYGSHGADSETYSISMSQKEINDEDARLVQINDPVQTNERFEFSGNSIRTGKYSILTFLPRNLFEQFHRVAYIYFLLIAVLNQLPQLAVFGRGASILPLAFVLLVTAVKDAYEDYRRHRSDRIENNRLASVLVDDQFQEKKWKNIQVGEIIKIYANETIPCDMVLLSTSDPTGVAYVQTINLDGESNLKTRYAKQETLMKIPENDKVIGLIKCEKPNRNIYGFQANMEVDGKQLSLGPSNIILRGCELKNTAWAVGVAVYAGRETKAMLNSSGAPSKRSRLETHMNLEIIFLSLFLIALCTVVSICAAVWLRRHRKQLDYLPFYRRKEFSDGEEENYNYYGWGLEICFTFLMSVIVFQIMIPISLYISMELVRVGQAYFMIRDTQMYDESSNSRFQCRALNINEDLGQIKYVFSDKTGTLTENKMEFQCASIWGVDYSGGNAISLDQNDGYFVKVDGKVLRPQMKVRTDPELLQFARNRKETQEGSHVYDFFLALAACNTIVPLIVDTPDPTVKLIDYQGESPDEQALVYAAASYGFMLIERTSGHIVIDIQGERQRFNVFGLHEFDSDRKRMSVILGFPDRSVKVFVKGADTSIFSVIDRSMDMKVIRTTEAHLHSYSSLGLRTLVVGMRELSTSEFKQWHSTFEAASTALIGRASLLRKVANNIENNLHILGASGIEDKLQQGVPEAIESLRTAGIKVWVLTGDKQETAISIGYSSKLLTSKMTQIIINSKSMESCRKSLEDAIIMSKKPTTTSAISGTTNNTGGTSGAGSTPIALIMDGTSLVYILDSELEERLFQLSCNCSVVLCCRVAPLQKAGIVSLVKKRTADKTLAIGDGANDVSMIQMADVGVGISGQEGRQAVMASDFAMGQFRFLVPLLLVHGHWNYQRMGYMILYNFYRNAVFVLVLFWYVLFTSFTLTTAITEWSSVLYSVIYTALPTIVVGILDNDLSRRTLLKYPQLYRAGQNQECYNKKLFWITMIDTFWQSAVAFFIPLLAYWGSTIDTSSIGDLWTLAVVILVNLHLAMDVNRWNWLTHAAIWGSIIATFICVMVIDALPFLVGYWAIFEIAKTGLFWLCLLAIIVAALIPRFVVKALYQLYAPCDVQIAREAEKFRTLCESGAVEIEMNSILEVPRR</sequence>
<feature type="domain" description="P-type ATPase N-terminal" evidence="18">
    <location>
        <begin position="80"/>
        <end position="146"/>
    </location>
</feature>
<dbReference type="Pfam" id="PF16209">
    <property type="entry name" value="PhoLip_ATPase_N"/>
    <property type="match status" value="1"/>
</dbReference>
<keyword evidence="9 16" id="KW-1278">Translocase</keyword>
<dbReference type="NCBIfam" id="TIGR01494">
    <property type="entry name" value="ATPase_P-type"/>
    <property type="match status" value="1"/>
</dbReference>
<dbReference type="PRINTS" id="PR00119">
    <property type="entry name" value="CATATPASE"/>
</dbReference>
<dbReference type="Pfam" id="PF16212">
    <property type="entry name" value="PhoLip_ATPase_C"/>
    <property type="match status" value="1"/>
</dbReference>
<keyword evidence="10 16" id="KW-1133">Transmembrane helix</keyword>
<feature type="binding site" evidence="14">
    <location>
        <position position="862"/>
    </location>
    <ligand>
        <name>ATP</name>
        <dbReference type="ChEBI" id="CHEBI:30616"/>
    </ligand>
</feature>
<dbReference type="InterPro" id="IPR008250">
    <property type="entry name" value="ATPase_P-typ_transduc_dom_A_sf"/>
</dbReference>
<dbReference type="SFLD" id="SFLDG00002">
    <property type="entry name" value="C1.7:_P-type_atpase_like"/>
    <property type="match status" value="1"/>
</dbReference>
<dbReference type="InterPro" id="IPR006539">
    <property type="entry name" value="P-type_ATPase_IV"/>
</dbReference>
<feature type="binding site" evidence="14">
    <location>
        <position position="466"/>
    </location>
    <ligand>
        <name>ATP</name>
        <dbReference type="ChEBI" id="CHEBI:30616"/>
    </ligand>
</feature>
<organism evidence="20 21">
    <name type="scientific">Gossypium hirsutum</name>
    <name type="common">Upland cotton</name>
    <name type="synonym">Gossypium mexicanum</name>
    <dbReference type="NCBI Taxonomy" id="3635"/>
    <lineage>
        <taxon>Eukaryota</taxon>
        <taxon>Viridiplantae</taxon>
        <taxon>Streptophyta</taxon>
        <taxon>Embryophyta</taxon>
        <taxon>Tracheophyta</taxon>
        <taxon>Spermatophyta</taxon>
        <taxon>Magnoliopsida</taxon>
        <taxon>eudicotyledons</taxon>
        <taxon>Gunneridae</taxon>
        <taxon>Pentapetalae</taxon>
        <taxon>rosids</taxon>
        <taxon>malvids</taxon>
        <taxon>Malvales</taxon>
        <taxon>Malvaceae</taxon>
        <taxon>Malvoideae</taxon>
        <taxon>Gossypium</taxon>
    </lineage>
</organism>
<feature type="binding site" evidence="14">
    <location>
        <position position="868"/>
    </location>
    <ligand>
        <name>ATP</name>
        <dbReference type="ChEBI" id="CHEBI:30616"/>
    </ligand>
</feature>
<feature type="transmembrane region" description="Helical" evidence="16">
    <location>
        <begin position="950"/>
        <end position="975"/>
    </location>
</feature>
<feature type="transmembrane region" description="Helical" evidence="16">
    <location>
        <begin position="145"/>
        <end position="163"/>
    </location>
</feature>
<dbReference type="PANTHER" id="PTHR24092:SF91">
    <property type="entry name" value="PHOSPHOLIPID-TRANSPORTING ATPASE 1"/>
    <property type="match status" value="1"/>
</dbReference>
<evidence type="ECO:0000256" key="14">
    <source>
        <dbReference type="PIRSR" id="PIRSR606539-2"/>
    </source>
</evidence>
<dbReference type="SMR" id="A0A1U8KD03"/>
<evidence type="ECO:0000313" key="20">
    <source>
        <dbReference type="Proteomes" id="UP000818029"/>
    </source>
</evidence>
<feature type="binding site" evidence="15">
    <location>
        <position position="468"/>
    </location>
    <ligand>
        <name>Mg(2+)</name>
        <dbReference type="ChEBI" id="CHEBI:18420"/>
    </ligand>
</feature>
<dbReference type="Pfam" id="PF00122">
    <property type="entry name" value="E1-E2_ATPase"/>
    <property type="match status" value="1"/>
</dbReference>
<keyword evidence="7 14" id="KW-0067">ATP-binding</keyword>
<evidence type="ECO:0000256" key="16">
    <source>
        <dbReference type="RuleBase" id="RU362033"/>
    </source>
</evidence>
<feature type="binding site" evidence="14">
    <location>
        <position position="675"/>
    </location>
    <ligand>
        <name>ATP</name>
        <dbReference type="ChEBI" id="CHEBI:30616"/>
    </ligand>
</feature>
<accession>A0A1U8KD03</accession>
<dbReference type="PROSITE" id="PS00154">
    <property type="entry name" value="ATPASE_E1_E2"/>
    <property type="match status" value="1"/>
</dbReference>
<dbReference type="InterPro" id="IPR018303">
    <property type="entry name" value="ATPase_P-typ_P_site"/>
</dbReference>
<feature type="transmembrane region" description="Helical" evidence="16">
    <location>
        <begin position="1027"/>
        <end position="1051"/>
    </location>
</feature>
<dbReference type="InterPro" id="IPR036412">
    <property type="entry name" value="HAD-like_sf"/>
</dbReference>
<keyword evidence="5 15" id="KW-0479">Metal-binding</keyword>
<dbReference type="STRING" id="3635.A0A1U8KD03"/>
<evidence type="ECO:0000256" key="1">
    <source>
        <dbReference type="ARBA" id="ARBA00004141"/>
    </source>
</evidence>
<dbReference type="GeneID" id="107915740"/>
<feature type="binding site" evidence="15">
    <location>
        <position position="888"/>
    </location>
    <ligand>
        <name>Mg(2+)</name>
        <dbReference type="ChEBI" id="CHEBI:18420"/>
    </ligand>
</feature>
<feature type="domain" description="P-type ATPase A" evidence="17">
    <location>
        <begin position="179"/>
        <end position="242"/>
    </location>
</feature>
<dbReference type="SFLD" id="SFLDS00003">
    <property type="entry name" value="Haloacid_Dehalogenase"/>
    <property type="match status" value="1"/>
</dbReference>
<dbReference type="GO" id="GO:0140326">
    <property type="term" value="F:ATPase-coupled intramembrane lipid transporter activity"/>
    <property type="evidence" value="ECO:0000318"/>
    <property type="project" value="GO_Central"/>
</dbReference>
<keyword evidence="20" id="KW-1185">Reference proteome</keyword>
<dbReference type="GO" id="GO:0000287">
    <property type="term" value="F:magnesium ion binding"/>
    <property type="evidence" value="ECO:0007669"/>
    <property type="project" value="UniProtKB-UniRule"/>
</dbReference>
<dbReference type="Gene3D" id="3.40.50.1000">
    <property type="entry name" value="HAD superfamily/HAD-like"/>
    <property type="match status" value="1"/>
</dbReference>
<evidence type="ECO:0000256" key="5">
    <source>
        <dbReference type="ARBA" id="ARBA00022723"/>
    </source>
</evidence>
<evidence type="ECO:0000259" key="18">
    <source>
        <dbReference type="Pfam" id="PF16209"/>
    </source>
</evidence>
<evidence type="ECO:0000259" key="17">
    <source>
        <dbReference type="Pfam" id="PF00122"/>
    </source>
</evidence>
<evidence type="ECO:0000256" key="3">
    <source>
        <dbReference type="ARBA" id="ARBA00008109"/>
    </source>
</evidence>
<dbReference type="InterPro" id="IPR023298">
    <property type="entry name" value="ATPase_P-typ_TM_dom_sf"/>
</dbReference>
<feature type="binding site" evidence="14">
    <location>
        <position position="891"/>
    </location>
    <ligand>
        <name>ATP</name>
        <dbReference type="ChEBI" id="CHEBI:30616"/>
    </ligand>
</feature>
<feature type="transmembrane region" description="Helical" evidence="16">
    <location>
        <begin position="1092"/>
        <end position="1118"/>
    </location>
</feature>
<dbReference type="SUPFAM" id="SSF56784">
    <property type="entry name" value="HAD-like"/>
    <property type="match status" value="1"/>
</dbReference>
<dbReference type="SFLD" id="SFLDF00027">
    <property type="entry name" value="p-type_atpase"/>
    <property type="match status" value="1"/>
</dbReference>
<feature type="domain" description="P-type ATPase C-terminal" evidence="19">
    <location>
        <begin position="914"/>
        <end position="1153"/>
    </location>
</feature>
<evidence type="ECO:0000256" key="8">
    <source>
        <dbReference type="ARBA" id="ARBA00022842"/>
    </source>
</evidence>
<evidence type="ECO:0000256" key="10">
    <source>
        <dbReference type="ARBA" id="ARBA00022989"/>
    </source>
</evidence>
<feature type="transmembrane region" description="Helical" evidence="16">
    <location>
        <begin position="1124"/>
        <end position="1144"/>
    </location>
</feature>
<dbReference type="InterPro" id="IPR023299">
    <property type="entry name" value="ATPase_P-typ_cyto_dom_N"/>
</dbReference>
<protein>
    <recommendedName>
        <fullName evidence="16">Phospholipid-transporting ATPase</fullName>
        <ecNumber evidence="16">7.6.2.1</ecNumber>
    </recommendedName>
</protein>
<keyword evidence="6 14" id="KW-0547">Nucleotide-binding</keyword>
<dbReference type="GO" id="GO:0045332">
    <property type="term" value="P:phospholipid translocation"/>
    <property type="evidence" value="ECO:0000318"/>
    <property type="project" value="GO_Central"/>
</dbReference>
<feature type="binding site" evidence="14">
    <location>
        <position position="892"/>
    </location>
    <ligand>
        <name>ATP</name>
        <dbReference type="ChEBI" id="CHEBI:30616"/>
    </ligand>
</feature>
<dbReference type="PANTHER" id="PTHR24092">
    <property type="entry name" value="PROBABLE PHOSPHOLIPID-TRANSPORTING ATPASE"/>
    <property type="match status" value="1"/>
</dbReference>
<dbReference type="RefSeq" id="XP_040959366.1">
    <property type="nucleotide sequence ID" value="XM_041103432.1"/>
</dbReference>
<keyword evidence="4 16" id="KW-0812">Transmembrane</keyword>
<feature type="binding site" evidence="14">
    <location>
        <position position="468"/>
    </location>
    <ligand>
        <name>ATP</name>
        <dbReference type="ChEBI" id="CHEBI:30616"/>
    </ligand>
</feature>
<evidence type="ECO:0000256" key="13">
    <source>
        <dbReference type="PIRSR" id="PIRSR606539-1"/>
    </source>
</evidence>
<comment type="similarity">
    <text evidence="3 16">Belongs to the cation transport ATPase (P-type) (TC 3.A.3) family. Type IV subfamily.</text>
</comment>
<dbReference type="EC" id="7.6.2.1" evidence="16"/>
<evidence type="ECO:0000256" key="9">
    <source>
        <dbReference type="ARBA" id="ARBA00022967"/>
    </source>
</evidence>
<dbReference type="Pfam" id="PF13246">
    <property type="entry name" value="Cation_ATPase"/>
    <property type="match status" value="1"/>
</dbReference>
<dbReference type="SUPFAM" id="SSF81665">
    <property type="entry name" value="Calcium ATPase, transmembrane domain M"/>
    <property type="match status" value="1"/>
</dbReference>
<feature type="transmembrane region" description="Helical" evidence="16">
    <location>
        <begin position="981"/>
        <end position="998"/>
    </location>
</feature>
<dbReference type="GO" id="GO:0005524">
    <property type="term" value="F:ATP binding"/>
    <property type="evidence" value="ECO:0007669"/>
    <property type="project" value="UniProtKB-UniRule"/>
</dbReference>
<feature type="binding site" evidence="14">
    <location>
        <position position="467"/>
    </location>
    <ligand>
        <name>ATP</name>
        <dbReference type="ChEBI" id="CHEBI:30616"/>
    </ligand>
</feature>
<reference evidence="21 22" key="2">
    <citation type="submission" date="2025-05" db="UniProtKB">
        <authorList>
            <consortium name="RefSeq"/>
        </authorList>
    </citation>
    <scope>IDENTIFICATION</scope>
</reference>
<feature type="binding site" evidence="14">
    <location>
        <position position="757"/>
    </location>
    <ligand>
        <name>ATP</name>
        <dbReference type="ChEBI" id="CHEBI:30616"/>
    </ligand>
</feature>
<dbReference type="CDD" id="cd02073">
    <property type="entry name" value="P-type_ATPase_APLT_Dnf-like"/>
    <property type="match status" value="1"/>
</dbReference>
<feature type="binding site" evidence="15">
    <location>
        <position position="892"/>
    </location>
    <ligand>
        <name>Mg(2+)</name>
        <dbReference type="ChEBI" id="CHEBI:18420"/>
    </ligand>
</feature>
<dbReference type="PaxDb" id="3635-A0A1U8KD03"/>
<feature type="transmembrane region" description="Helical" evidence="16">
    <location>
        <begin position="390"/>
        <end position="418"/>
    </location>
</feature>
<dbReference type="GO" id="GO:0005886">
    <property type="term" value="C:plasma membrane"/>
    <property type="evidence" value="ECO:0000318"/>
    <property type="project" value="GO_Central"/>
</dbReference>
<dbReference type="InterPro" id="IPR032631">
    <property type="entry name" value="P-type_ATPase_N"/>
</dbReference>
<feature type="binding site" evidence="14">
    <location>
        <position position="756"/>
    </location>
    <ligand>
        <name>ATP</name>
        <dbReference type="ChEBI" id="CHEBI:30616"/>
    </ligand>
</feature>
<dbReference type="NCBIfam" id="TIGR01652">
    <property type="entry name" value="ATPase-Plipid"/>
    <property type="match status" value="1"/>
</dbReference>
<dbReference type="InterPro" id="IPR059000">
    <property type="entry name" value="ATPase_P-type_domA"/>
</dbReference>
<evidence type="ECO:0000256" key="11">
    <source>
        <dbReference type="ARBA" id="ARBA00023136"/>
    </source>
</evidence>
<dbReference type="InterPro" id="IPR023214">
    <property type="entry name" value="HAD_sf"/>
</dbReference>
<evidence type="ECO:0000256" key="4">
    <source>
        <dbReference type="ARBA" id="ARBA00022692"/>
    </source>
</evidence>
<comment type="subcellular location">
    <subcellularLocation>
        <location evidence="2">Endomembrane system</location>
    </subcellularLocation>
    <subcellularLocation>
        <location evidence="1 16">Membrane</location>
        <topology evidence="1 16">Multi-pass membrane protein</topology>
    </subcellularLocation>
</comment>
<feature type="binding site" evidence="14">
    <location>
        <position position="576"/>
    </location>
    <ligand>
        <name>ATP</name>
        <dbReference type="ChEBI" id="CHEBI:30616"/>
    </ligand>
</feature>
<dbReference type="SUPFAM" id="SSF81653">
    <property type="entry name" value="Calcium ATPase, transduction domain A"/>
    <property type="match status" value="1"/>
</dbReference>
<dbReference type="InterPro" id="IPR001757">
    <property type="entry name" value="P_typ_ATPase"/>
</dbReference>
<dbReference type="Gene3D" id="2.70.150.10">
    <property type="entry name" value="Calcium-transporting ATPase, cytoplasmic transduction domain A"/>
    <property type="match status" value="1"/>
</dbReference>
<dbReference type="KEGG" id="ghi:107915740"/>
<comment type="cofactor">
    <cofactor evidence="15">
        <name>Mg(2+)</name>
        <dbReference type="ChEBI" id="CHEBI:18420"/>
    </cofactor>
</comment>
<feature type="binding site" evidence="15">
    <location>
        <position position="466"/>
    </location>
    <ligand>
        <name>Mg(2+)</name>
        <dbReference type="ChEBI" id="CHEBI:18420"/>
    </ligand>
</feature>
<dbReference type="AlphaFoldDB" id="A0A1U8KD03"/>
<name>A0A1U8KD03_GOSHI</name>
<dbReference type="RefSeq" id="XP_016700367.2">
    <property type="nucleotide sequence ID" value="XM_016844878.2"/>
</dbReference>
<feature type="transmembrane region" description="Helical" evidence="16">
    <location>
        <begin position="338"/>
        <end position="362"/>
    </location>
</feature>
<feature type="binding site" evidence="14">
    <location>
        <position position="617"/>
    </location>
    <ligand>
        <name>ATP</name>
        <dbReference type="ChEBI" id="CHEBI:30616"/>
    </ligand>
</feature>
<feature type="binding site" evidence="14">
    <location>
        <position position="755"/>
    </location>
    <ligand>
        <name>ATP</name>
        <dbReference type="ChEBI" id="CHEBI:30616"/>
    </ligand>
</feature>
<keyword evidence="8 15" id="KW-0460">Magnesium</keyword>
<evidence type="ECO:0000256" key="12">
    <source>
        <dbReference type="ARBA" id="ARBA00034036"/>
    </source>
</evidence>
<evidence type="ECO:0000313" key="22">
    <source>
        <dbReference type="RefSeq" id="XP_040959366.1"/>
    </source>
</evidence>
<comment type="catalytic activity">
    <reaction evidence="12 16">
        <text>ATP + H2O + phospholipidSide 1 = ADP + phosphate + phospholipidSide 2.</text>
        <dbReference type="EC" id="7.6.2.1"/>
    </reaction>
</comment>
<dbReference type="InterPro" id="IPR044492">
    <property type="entry name" value="P_typ_ATPase_HD_dom"/>
</dbReference>
<evidence type="ECO:0000259" key="19">
    <source>
        <dbReference type="Pfam" id="PF16212"/>
    </source>
</evidence>
<gene>
    <name evidence="21 22" type="primary">LOC107915740</name>
</gene>
<dbReference type="Gene3D" id="3.40.1110.10">
    <property type="entry name" value="Calcium-transporting ATPase, cytoplasmic domain N"/>
    <property type="match status" value="1"/>
</dbReference>
<reference evidence="20" key="1">
    <citation type="journal article" date="2020" name="Nat. Genet.">
        <title>Genomic diversifications of five Gossypium allopolyploid species and their impact on cotton improvement.</title>
        <authorList>
            <person name="Chen Z.J."/>
            <person name="Sreedasyam A."/>
            <person name="Ando A."/>
            <person name="Song Q."/>
            <person name="De Santiago L.M."/>
            <person name="Hulse-Kemp A.M."/>
            <person name="Ding M."/>
            <person name="Ye W."/>
            <person name="Kirkbride R.C."/>
            <person name="Jenkins J."/>
            <person name="Plott C."/>
            <person name="Lovell J."/>
            <person name="Lin Y.M."/>
            <person name="Vaughn R."/>
            <person name="Liu B."/>
            <person name="Simpson S."/>
            <person name="Scheffler B.E."/>
            <person name="Wen L."/>
            <person name="Saski C.A."/>
            <person name="Grover C.E."/>
            <person name="Hu G."/>
            <person name="Conover J.L."/>
            <person name="Carlson J.W."/>
            <person name="Shu S."/>
            <person name="Boston L.B."/>
            <person name="Williams M."/>
            <person name="Peterson D.G."/>
            <person name="McGee K."/>
            <person name="Jones D.C."/>
            <person name="Wendel J.F."/>
            <person name="Stelly D.M."/>
            <person name="Grimwood J."/>
            <person name="Schmutz J."/>
        </authorList>
    </citation>
    <scope>NUCLEOTIDE SEQUENCE [LARGE SCALE GENOMIC DNA]</scope>
    <source>
        <strain evidence="20">cv. TM-1</strain>
    </source>
</reference>
<dbReference type="GO" id="GO:0016887">
    <property type="term" value="F:ATP hydrolysis activity"/>
    <property type="evidence" value="ECO:0007669"/>
    <property type="project" value="InterPro"/>
</dbReference>
<dbReference type="InterPro" id="IPR032630">
    <property type="entry name" value="P_typ_ATPase_c"/>
</dbReference>
<evidence type="ECO:0000256" key="7">
    <source>
        <dbReference type="ARBA" id="ARBA00022840"/>
    </source>
</evidence>
<evidence type="ECO:0000256" key="2">
    <source>
        <dbReference type="ARBA" id="ARBA00004308"/>
    </source>
</evidence>
<feature type="binding site" evidence="14">
    <location>
        <position position="640"/>
    </location>
    <ligand>
        <name>ATP</name>
        <dbReference type="ChEBI" id="CHEBI:30616"/>
    </ligand>
</feature>
<evidence type="ECO:0000256" key="6">
    <source>
        <dbReference type="ARBA" id="ARBA00022741"/>
    </source>
</evidence>
<evidence type="ECO:0000313" key="21">
    <source>
        <dbReference type="RefSeq" id="XP_016700367.2"/>
    </source>
</evidence>
<evidence type="ECO:0000256" key="15">
    <source>
        <dbReference type="PIRSR" id="PIRSR606539-3"/>
    </source>
</evidence>
<feature type="transmembrane region" description="Helical" evidence="16">
    <location>
        <begin position="1063"/>
        <end position="1080"/>
    </location>
</feature>
<keyword evidence="11 16" id="KW-0472">Membrane</keyword>
<proteinExistence type="inferred from homology"/>
<dbReference type="Proteomes" id="UP000818029">
    <property type="component" value="Chromosome D10"/>
</dbReference>
<dbReference type="SUPFAM" id="SSF81660">
    <property type="entry name" value="Metal cation-transporting ATPase, ATP-binding domain N"/>
    <property type="match status" value="1"/>
</dbReference>
<feature type="active site" description="4-aspartylphosphate intermediate" evidence="13">
    <location>
        <position position="466"/>
    </location>
</feature>